<dbReference type="Gene3D" id="3.90.245.10">
    <property type="entry name" value="Ribonucleoside hydrolase-like"/>
    <property type="match status" value="1"/>
</dbReference>
<dbReference type="AlphaFoldDB" id="A0A7W7C9F6"/>
<evidence type="ECO:0000313" key="5">
    <source>
        <dbReference type="Proteomes" id="UP000533598"/>
    </source>
</evidence>
<dbReference type="PANTHER" id="PTHR12304:SF4">
    <property type="entry name" value="URIDINE NUCLEOSIDASE"/>
    <property type="match status" value="1"/>
</dbReference>
<dbReference type="GO" id="GO:0008477">
    <property type="term" value="F:purine nucleosidase activity"/>
    <property type="evidence" value="ECO:0007669"/>
    <property type="project" value="UniProtKB-EC"/>
</dbReference>
<dbReference type="SUPFAM" id="SSF53590">
    <property type="entry name" value="Nucleoside hydrolase"/>
    <property type="match status" value="1"/>
</dbReference>
<keyword evidence="2 4" id="KW-0326">Glycosidase</keyword>
<dbReference type="InterPro" id="IPR001910">
    <property type="entry name" value="Inosine/uridine_hydrolase_dom"/>
</dbReference>
<gene>
    <name evidence="4" type="ORF">HNR67_003127</name>
</gene>
<keyword evidence="5" id="KW-1185">Reference proteome</keyword>
<sequence>MRIVLDTDPGIDDALAILYLAAQADVEIVAVGSVHGNVPAQVAADNSRRILDVLGLDGVPVAVGAARPLAQPLLTSEFVHGPHGLGRWEGPEPSRPAVRESAAEQIVQLARQHPGELDLLALGPLTNVALALLLEPELPSLLRSVMVMGGAVDAPGNATPFAEANIWHDPEAADLVFAAGFELTLVALDVTHSARADADWLDTLAASTGPRGKFAHDVLGFYVDFYSRMLGERCCTLYDPLAAAILLHPDLATYRELPVSVELRGEKTRGQTVADLRGYGKEISAELGGITDRPAIKVARTVDGPEFFKQLTEALIDRV</sequence>
<dbReference type="Proteomes" id="UP000533598">
    <property type="component" value="Unassembled WGS sequence"/>
</dbReference>
<keyword evidence="1 4" id="KW-0378">Hydrolase</keyword>
<evidence type="ECO:0000259" key="3">
    <source>
        <dbReference type="Pfam" id="PF01156"/>
    </source>
</evidence>
<dbReference type="EC" id="3.2.2.1" evidence="4"/>
<reference evidence="4 5" key="1">
    <citation type="submission" date="2020-08" db="EMBL/GenBank/DDBJ databases">
        <title>Sequencing the genomes of 1000 actinobacteria strains.</title>
        <authorList>
            <person name="Klenk H.-P."/>
        </authorList>
    </citation>
    <scope>NUCLEOTIDE SEQUENCE [LARGE SCALE GENOMIC DNA]</scope>
    <source>
        <strain evidence="4 5">DSM 44230</strain>
    </source>
</reference>
<organism evidence="4 5">
    <name type="scientific">Crossiella cryophila</name>
    <dbReference type="NCBI Taxonomy" id="43355"/>
    <lineage>
        <taxon>Bacteria</taxon>
        <taxon>Bacillati</taxon>
        <taxon>Actinomycetota</taxon>
        <taxon>Actinomycetes</taxon>
        <taxon>Pseudonocardiales</taxon>
        <taxon>Pseudonocardiaceae</taxon>
        <taxon>Crossiella</taxon>
    </lineage>
</organism>
<dbReference type="RefSeq" id="WP_185002862.1">
    <property type="nucleotide sequence ID" value="NZ_BAAAUI010000002.1"/>
</dbReference>
<dbReference type="CDD" id="cd02650">
    <property type="entry name" value="nuc_hydro_CaPnhB"/>
    <property type="match status" value="1"/>
</dbReference>
<dbReference type="InterPro" id="IPR036452">
    <property type="entry name" value="Ribo_hydro-like"/>
</dbReference>
<evidence type="ECO:0000256" key="2">
    <source>
        <dbReference type="ARBA" id="ARBA00023295"/>
    </source>
</evidence>
<dbReference type="Pfam" id="PF01156">
    <property type="entry name" value="IU_nuc_hydro"/>
    <property type="match status" value="1"/>
</dbReference>
<name>A0A7W7C9F6_9PSEU</name>
<dbReference type="GO" id="GO:0006152">
    <property type="term" value="P:purine nucleoside catabolic process"/>
    <property type="evidence" value="ECO:0007669"/>
    <property type="project" value="TreeGrafter"/>
</dbReference>
<protein>
    <submittedName>
        <fullName evidence="4">Purine nucleosidase</fullName>
        <ecNumber evidence="4">3.2.2.1</ecNumber>
    </submittedName>
</protein>
<dbReference type="PANTHER" id="PTHR12304">
    <property type="entry name" value="INOSINE-URIDINE PREFERRING NUCLEOSIDE HYDROLASE"/>
    <property type="match status" value="1"/>
</dbReference>
<dbReference type="GO" id="GO:0005829">
    <property type="term" value="C:cytosol"/>
    <property type="evidence" value="ECO:0007669"/>
    <property type="project" value="TreeGrafter"/>
</dbReference>
<evidence type="ECO:0000256" key="1">
    <source>
        <dbReference type="ARBA" id="ARBA00022801"/>
    </source>
</evidence>
<dbReference type="InterPro" id="IPR023186">
    <property type="entry name" value="IUNH"/>
</dbReference>
<accession>A0A7W7C9F6</accession>
<evidence type="ECO:0000313" key="4">
    <source>
        <dbReference type="EMBL" id="MBB4677009.1"/>
    </source>
</evidence>
<proteinExistence type="predicted"/>
<dbReference type="EMBL" id="JACHMH010000001">
    <property type="protein sequence ID" value="MBB4677009.1"/>
    <property type="molecule type" value="Genomic_DNA"/>
</dbReference>
<comment type="caution">
    <text evidence="4">The sequence shown here is derived from an EMBL/GenBank/DDBJ whole genome shotgun (WGS) entry which is preliminary data.</text>
</comment>
<feature type="domain" description="Inosine/uridine-preferring nucleoside hydrolase" evidence="3">
    <location>
        <begin position="3"/>
        <end position="309"/>
    </location>
</feature>